<feature type="non-terminal residue" evidence="2">
    <location>
        <position position="624"/>
    </location>
</feature>
<dbReference type="EMBL" id="JAHRHJ020000005">
    <property type="protein sequence ID" value="KAH9313852.1"/>
    <property type="molecule type" value="Genomic_DNA"/>
</dbReference>
<feature type="region of interest" description="Disordered" evidence="1">
    <location>
        <begin position="227"/>
        <end position="250"/>
    </location>
</feature>
<evidence type="ECO:0000313" key="2">
    <source>
        <dbReference type="EMBL" id="KAH9313852.1"/>
    </source>
</evidence>
<feature type="non-terminal residue" evidence="2">
    <location>
        <position position="1"/>
    </location>
</feature>
<name>A0AA38LAS1_TAXCH</name>
<dbReference type="Proteomes" id="UP000824469">
    <property type="component" value="Unassembled WGS sequence"/>
</dbReference>
<dbReference type="AlphaFoldDB" id="A0AA38LAS1"/>
<comment type="caution">
    <text evidence="2">The sequence shown here is derived from an EMBL/GenBank/DDBJ whole genome shotgun (WGS) entry which is preliminary data.</text>
</comment>
<gene>
    <name evidence="2" type="ORF">KI387_022479</name>
</gene>
<reference evidence="2 3" key="1">
    <citation type="journal article" date="2021" name="Nat. Plants">
        <title>The Taxus genome provides insights into paclitaxel biosynthesis.</title>
        <authorList>
            <person name="Xiong X."/>
            <person name="Gou J."/>
            <person name="Liao Q."/>
            <person name="Li Y."/>
            <person name="Zhou Q."/>
            <person name="Bi G."/>
            <person name="Li C."/>
            <person name="Du R."/>
            <person name="Wang X."/>
            <person name="Sun T."/>
            <person name="Guo L."/>
            <person name="Liang H."/>
            <person name="Lu P."/>
            <person name="Wu Y."/>
            <person name="Zhang Z."/>
            <person name="Ro D.K."/>
            <person name="Shang Y."/>
            <person name="Huang S."/>
            <person name="Yan J."/>
        </authorList>
    </citation>
    <scope>NUCLEOTIDE SEQUENCE [LARGE SCALE GENOMIC DNA]</scope>
    <source>
        <strain evidence="2">Ta-2019</strain>
    </source>
</reference>
<protein>
    <submittedName>
        <fullName evidence="2">Uncharacterized protein</fullName>
    </submittedName>
</protein>
<evidence type="ECO:0000256" key="1">
    <source>
        <dbReference type="SAM" id="MobiDB-lite"/>
    </source>
</evidence>
<sequence length="624" mass="69590">MSIMGGEYEYEYAEILQPLYSPGKCNNHEVEVVEAGTFEPSNHFYPRVLNAHINPLVRAFLTLGNERIGKRFCHLHPEADPAAVARVLNQSARFFQWGGADLFLTTTDHGQKRMVVVETNSCPSGQKSMPLANEEMEQAGYRTLLEKSFMPHLLSNTYNGNPLPQGKLAVLYDKNKMEASGYAAALADLANEPVYLTPCYADDLNPKMRVREDGVLEICTTRAVMQNNNDNNNKNYYEEDNSSNDRTSNNNTHCDNNNSCNDNNNNCNNASAHNGFRPDKVWEPVRAAVRYVTQRPWTRIPPVTRTLIFNPVLACLAGGRNKMLAAKAYDLYNAEIGSSGLCIYTPETMWDVAKPEIPLWVRRMGGLAVVKVPYANAGQGVWTITNDSELTEFMQLEHRYERFIVQALIGNNRWSSVSQHGRLYHVGTIPNLKGNIYAADLRLMIGSSSQGFFPVAIYARRARLPLAEKLDGGIRSWDMLGTNLSVKSLDGSWGTETERLLLMDSRDFNRIGIGLDELIEAYMQTVLAVMAIDGLACKLITPKGWFGLKLFQSLNPDPKLLAEMYPTQINPTLISLEGAKVVSHNGSSKQERKKLAGAQSFTEERLAAELEAQVGKAISISKTF</sequence>
<dbReference type="OMA" id="GKFYHVG"/>
<proteinExistence type="predicted"/>
<evidence type="ECO:0000313" key="3">
    <source>
        <dbReference type="Proteomes" id="UP000824469"/>
    </source>
</evidence>
<accession>A0AA38LAS1</accession>
<organism evidence="2 3">
    <name type="scientific">Taxus chinensis</name>
    <name type="common">Chinese yew</name>
    <name type="synonym">Taxus wallichiana var. chinensis</name>
    <dbReference type="NCBI Taxonomy" id="29808"/>
    <lineage>
        <taxon>Eukaryota</taxon>
        <taxon>Viridiplantae</taxon>
        <taxon>Streptophyta</taxon>
        <taxon>Embryophyta</taxon>
        <taxon>Tracheophyta</taxon>
        <taxon>Spermatophyta</taxon>
        <taxon>Pinopsida</taxon>
        <taxon>Pinidae</taxon>
        <taxon>Conifers II</taxon>
        <taxon>Cupressales</taxon>
        <taxon>Taxaceae</taxon>
        <taxon>Taxus</taxon>
    </lineage>
</organism>
<keyword evidence="3" id="KW-1185">Reference proteome</keyword>